<evidence type="ECO:0000259" key="9">
    <source>
        <dbReference type="PROSITE" id="PS50011"/>
    </source>
</evidence>
<sequence>MGNQVVIPSMGNWYYDTLYRMNITIRSQLESGTFFLTFDCVNKYGEELIVKAYEYNAPLDQLNLIHNTCLYLTNLNESLDSTQGIVNYLHFSIFGNRAFLIRPKYQFTLRQRMDEYPPLKKIEKLWISYNIIESIKSLHELEMTHGSIHPDNIFTSWNMQLFLGDISSTFKPSHIRFDRVDLFHHYFSSCYIYGCYLAPEQIMDSDSQNEILFGHYSYSMDLFSIGCVIYYLYTNSNLFSFSTLYLYKRGELDITEKLLSLPENIREFTTKLLSLNNETRMEALNNLKIYFPNNFAQISSQFSAFFTSDSGISHFVALIPVFEEICENSDPKIRLLFSNIFSYFLIKSNEIQAMCKFVHFFADFVAPLSSNVKISRILPYFCALFTSPSSSLKRAAISAIIVLFQSINSIPKGYESIIVEYLLPTIHRTSNAANKTYRCALAEIFPVLFSEILRVSSTDVSDNTLTFLVTERDEDVLLSFASCLKNMKKDYKLFDFLFPVIALTLNLNFQRYKIRIIEILMSYYDESSLKDRHTLVKLILIVVQMLIMDLQFEIKVEMIVTYSNFFLWAKNKGILRKSHYPDLYFCLSSLEKNEDPCITFLRKKLTLTLPDPFQFMSMPKEILKIRKEQPIESPISDYYQKNSLDENNFHSSNSLSLKVGLSISPEFLQSIKICQSPINKITSSFNQNICAVLSDRNNQIFFICPPSDKDSFYTFNAFGKAPGNKIYDIHEMKYSENVLFSTNEGKIYTINLNSNKVIGDLVTLDSNVVNIISSSSNEFYAVTENSQLFCFDIRSGQITNNMKYHNLTSTSVCTWKDNVLLGVGFKEGFVELIDNRIFLPLTSIPTNSVDSIFPVARNKCSFSISTPNSVECYDAETNKLEYAFICPSPIISQYDGSVIVLSETDSFYINSSDIVNSLTLYDQTRVSKMICNSQNDIDDSNSESIYLKSKYTTTNSSLHSHSYPILSVCHKSELFISGDTAGFVNIWRI</sequence>
<keyword evidence="6" id="KW-0547">Nucleotide-binding</keyword>
<dbReference type="RefSeq" id="XP_068357413.1">
    <property type="nucleotide sequence ID" value="XM_068506071.1"/>
</dbReference>
<dbReference type="InterPro" id="IPR011009">
    <property type="entry name" value="Kinase-like_dom_sf"/>
</dbReference>
<dbReference type="GO" id="GO:0071561">
    <property type="term" value="C:nucleus-vacuole junction"/>
    <property type="evidence" value="ECO:0007669"/>
    <property type="project" value="TreeGrafter"/>
</dbReference>
<dbReference type="PANTHER" id="PTHR17583">
    <property type="entry name" value="PHOSPHOINOSITIDE 3-KINASE REGULATORY SUBUNIT 4"/>
    <property type="match status" value="1"/>
</dbReference>
<dbReference type="PROSITE" id="PS50011">
    <property type="entry name" value="PROTEIN_KINASE_DOM"/>
    <property type="match status" value="1"/>
</dbReference>
<dbReference type="PANTHER" id="PTHR17583:SF0">
    <property type="entry name" value="PHOSPHOINOSITIDE 3-KINASE REGULATORY SUBUNIT 4"/>
    <property type="match status" value="1"/>
</dbReference>
<evidence type="ECO:0000313" key="11">
    <source>
        <dbReference type="Proteomes" id="UP000179807"/>
    </source>
</evidence>
<keyword evidence="3" id="KW-0433">Leucine-rich repeat</keyword>
<dbReference type="PROSITE" id="PS51450">
    <property type="entry name" value="LRR"/>
    <property type="match status" value="1"/>
</dbReference>
<dbReference type="SUPFAM" id="SSF50978">
    <property type="entry name" value="WD40 repeat-like"/>
    <property type="match status" value="1"/>
</dbReference>
<dbReference type="InterPro" id="IPR036322">
    <property type="entry name" value="WD40_repeat_dom_sf"/>
</dbReference>
<dbReference type="GO" id="GO:0005524">
    <property type="term" value="F:ATP binding"/>
    <property type="evidence" value="ECO:0007669"/>
    <property type="project" value="InterPro"/>
</dbReference>
<evidence type="ECO:0000313" key="10">
    <source>
        <dbReference type="EMBL" id="OHT04277.1"/>
    </source>
</evidence>
<evidence type="ECO:0000256" key="4">
    <source>
        <dbReference type="ARBA" id="ARBA00022679"/>
    </source>
</evidence>
<dbReference type="GeneID" id="94840775"/>
<dbReference type="Pfam" id="PF22956">
    <property type="entry name" value="VPS15-like_hel"/>
    <property type="match status" value="1"/>
</dbReference>
<dbReference type="InterPro" id="IPR000719">
    <property type="entry name" value="Prot_kinase_dom"/>
</dbReference>
<name>A0A1J4K455_9EUKA</name>
<evidence type="ECO:0000256" key="3">
    <source>
        <dbReference type="ARBA" id="ARBA00022614"/>
    </source>
</evidence>
<dbReference type="Gene3D" id="1.10.510.10">
    <property type="entry name" value="Transferase(Phosphotransferase) domain 1"/>
    <property type="match status" value="1"/>
</dbReference>
<evidence type="ECO:0000256" key="5">
    <source>
        <dbReference type="ARBA" id="ARBA00022737"/>
    </source>
</evidence>
<dbReference type="Proteomes" id="UP000179807">
    <property type="component" value="Unassembled WGS sequence"/>
</dbReference>
<dbReference type="InterPro" id="IPR015943">
    <property type="entry name" value="WD40/YVTN_repeat-like_dom_sf"/>
</dbReference>
<evidence type="ECO:0000256" key="6">
    <source>
        <dbReference type="ARBA" id="ARBA00022741"/>
    </source>
</evidence>
<reference evidence="10" key="1">
    <citation type="submission" date="2016-10" db="EMBL/GenBank/DDBJ databases">
        <authorList>
            <person name="Benchimol M."/>
            <person name="Almeida L.G."/>
            <person name="Vasconcelos A.T."/>
            <person name="Perreira-Neves A."/>
            <person name="Rosa I.A."/>
            <person name="Tasca T."/>
            <person name="Bogo M.R."/>
            <person name="de Souza W."/>
        </authorList>
    </citation>
    <scope>NUCLEOTIDE SEQUENCE [LARGE SCALE GENOMIC DNA]</scope>
    <source>
        <strain evidence="10">K</strain>
    </source>
</reference>
<dbReference type="InterPro" id="IPR045162">
    <property type="entry name" value="Vps15-like"/>
</dbReference>
<dbReference type="SUPFAM" id="SSF56112">
    <property type="entry name" value="Protein kinase-like (PK-like)"/>
    <property type="match status" value="1"/>
</dbReference>
<dbReference type="VEuPathDB" id="TrichDB:TRFO_28265"/>
<keyword evidence="5" id="KW-0677">Repeat</keyword>
<evidence type="ECO:0000256" key="1">
    <source>
        <dbReference type="ARBA" id="ARBA00012513"/>
    </source>
</evidence>
<gene>
    <name evidence="10" type="ORF">TRFO_28265</name>
</gene>
<dbReference type="SMART" id="SM00220">
    <property type="entry name" value="S_TKc"/>
    <property type="match status" value="1"/>
</dbReference>
<accession>A0A1J4K455</accession>
<comment type="caution">
    <text evidence="10">The sequence shown here is derived from an EMBL/GenBank/DDBJ whole genome shotgun (WGS) entry which is preliminary data.</text>
</comment>
<dbReference type="SUPFAM" id="SSF48371">
    <property type="entry name" value="ARM repeat"/>
    <property type="match status" value="1"/>
</dbReference>
<dbReference type="GO" id="GO:0004674">
    <property type="term" value="F:protein serine/threonine kinase activity"/>
    <property type="evidence" value="ECO:0007669"/>
    <property type="project" value="InterPro"/>
</dbReference>
<keyword evidence="8" id="KW-0067">ATP-binding</keyword>
<keyword evidence="11" id="KW-1185">Reference proteome</keyword>
<dbReference type="AlphaFoldDB" id="A0A1J4K455"/>
<keyword evidence="7 10" id="KW-0418">Kinase</keyword>
<keyword evidence="2" id="KW-0853">WD repeat</keyword>
<feature type="domain" description="Protein kinase" evidence="9">
    <location>
        <begin position="23"/>
        <end position="296"/>
    </location>
</feature>
<keyword evidence="4" id="KW-0808">Transferase</keyword>
<proteinExistence type="predicted"/>
<dbReference type="InterPro" id="IPR016024">
    <property type="entry name" value="ARM-type_fold"/>
</dbReference>
<dbReference type="Pfam" id="PF00069">
    <property type="entry name" value="Pkinase"/>
    <property type="match status" value="1"/>
</dbReference>
<dbReference type="InterPro" id="IPR055231">
    <property type="entry name" value="2AA_helical"/>
</dbReference>
<dbReference type="InterPro" id="IPR001611">
    <property type="entry name" value="Leu-rich_rpt"/>
</dbReference>
<evidence type="ECO:0000256" key="7">
    <source>
        <dbReference type="ARBA" id="ARBA00022777"/>
    </source>
</evidence>
<dbReference type="Gene3D" id="2.130.10.10">
    <property type="entry name" value="YVTN repeat-like/Quinoprotein amine dehydrogenase"/>
    <property type="match status" value="1"/>
</dbReference>
<dbReference type="EMBL" id="MLAK01000799">
    <property type="protein sequence ID" value="OHT04277.1"/>
    <property type="molecule type" value="Genomic_DNA"/>
</dbReference>
<organism evidence="10 11">
    <name type="scientific">Tritrichomonas foetus</name>
    <dbReference type="NCBI Taxonomy" id="1144522"/>
    <lineage>
        <taxon>Eukaryota</taxon>
        <taxon>Metamonada</taxon>
        <taxon>Parabasalia</taxon>
        <taxon>Tritrichomonadida</taxon>
        <taxon>Tritrichomonadidae</taxon>
        <taxon>Tritrichomonas</taxon>
    </lineage>
</organism>
<dbReference type="GO" id="GO:0006623">
    <property type="term" value="P:protein targeting to vacuole"/>
    <property type="evidence" value="ECO:0007669"/>
    <property type="project" value="TreeGrafter"/>
</dbReference>
<evidence type="ECO:0000256" key="8">
    <source>
        <dbReference type="ARBA" id="ARBA00022840"/>
    </source>
</evidence>
<dbReference type="GO" id="GO:0005770">
    <property type="term" value="C:late endosome"/>
    <property type="evidence" value="ECO:0007669"/>
    <property type="project" value="TreeGrafter"/>
</dbReference>
<dbReference type="OrthoDB" id="242910at2759"/>
<dbReference type="GO" id="GO:0034271">
    <property type="term" value="C:phosphatidylinositol 3-kinase complex, class III, type I"/>
    <property type="evidence" value="ECO:0007669"/>
    <property type="project" value="TreeGrafter"/>
</dbReference>
<dbReference type="GO" id="GO:0045324">
    <property type="term" value="P:late endosome to vacuole transport"/>
    <property type="evidence" value="ECO:0007669"/>
    <property type="project" value="InterPro"/>
</dbReference>
<protein>
    <recommendedName>
        <fullName evidence="1">non-specific serine/threonine protein kinase</fullName>
        <ecNumber evidence="1">2.7.11.1</ecNumber>
    </recommendedName>
</protein>
<dbReference type="GO" id="GO:0034272">
    <property type="term" value="C:phosphatidylinositol 3-kinase complex, class III, type II"/>
    <property type="evidence" value="ECO:0007669"/>
    <property type="project" value="TreeGrafter"/>
</dbReference>
<evidence type="ECO:0000256" key="2">
    <source>
        <dbReference type="ARBA" id="ARBA00022574"/>
    </source>
</evidence>
<dbReference type="EC" id="2.7.11.1" evidence="1"/>
<dbReference type="GO" id="GO:0016236">
    <property type="term" value="P:macroautophagy"/>
    <property type="evidence" value="ECO:0007669"/>
    <property type="project" value="InterPro"/>
</dbReference>